<sequence>MNGIDLNDIDPYNSTLLPSQTVALITVRDKYERYIAKGRPLEAQGCKVALRIMWQAFMEVPDIDTGWGEL</sequence>
<organism evidence="1">
    <name type="scientific">uncultured Caudovirales phage</name>
    <dbReference type="NCBI Taxonomy" id="2100421"/>
    <lineage>
        <taxon>Viruses</taxon>
        <taxon>Duplodnaviria</taxon>
        <taxon>Heunggongvirae</taxon>
        <taxon>Uroviricota</taxon>
        <taxon>Caudoviricetes</taxon>
        <taxon>Peduoviridae</taxon>
        <taxon>Maltschvirus</taxon>
        <taxon>Maltschvirus maltsch</taxon>
    </lineage>
</organism>
<protein>
    <submittedName>
        <fullName evidence="1">Uncharacterized protein</fullName>
    </submittedName>
</protein>
<evidence type="ECO:0000313" key="2">
    <source>
        <dbReference type="EMBL" id="CAB5219574.1"/>
    </source>
</evidence>
<name>A0A6J5T819_9CAUD</name>
<proteinExistence type="predicted"/>
<reference evidence="1" key="1">
    <citation type="submission" date="2020-05" db="EMBL/GenBank/DDBJ databases">
        <authorList>
            <person name="Chiriac C."/>
            <person name="Salcher M."/>
            <person name="Ghai R."/>
            <person name="Kavagutti S V."/>
        </authorList>
    </citation>
    <scope>NUCLEOTIDE SEQUENCE</scope>
</reference>
<accession>A0A6J5T819</accession>
<evidence type="ECO:0000313" key="1">
    <source>
        <dbReference type="EMBL" id="CAB4240799.1"/>
    </source>
</evidence>
<dbReference type="EMBL" id="LR797820">
    <property type="protein sequence ID" value="CAB4240799.1"/>
    <property type="molecule type" value="Genomic_DNA"/>
</dbReference>
<dbReference type="EMBL" id="LR798273">
    <property type="protein sequence ID" value="CAB5219574.1"/>
    <property type="molecule type" value="Genomic_DNA"/>
</dbReference>
<gene>
    <name evidence="2" type="ORF">UFOVP228_90</name>
    <name evidence="1" type="ORF">UFOVP47_12</name>
</gene>